<feature type="signal peptide" evidence="1">
    <location>
        <begin position="1"/>
        <end position="26"/>
    </location>
</feature>
<evidence type="ECO:0000313" key="3">
    <source>
        <dbReference type="Proteomes" id="UP000196138"/>
    </source>
</evidence>
<dbReference type="EMBL" id="CP021455">
    <property type="protein sequence ID" value="ARU05457.1"/>
    <property type="molecule type" value="Genomic_DNA"/>
</dbReference>
<organism evidence="2 3">
    <name type="scientific">Comamonas serinivorans</name>
    <dbReference type="NCBI Taxonomy" id="1082851"/>
    <lineage>
        <taxon>Bacteria</taxon>
        <taxon>Pseudomonadati</taxon>
        <taxon>Pseudomonadota</taxon>
        <taxon>Betaproteobacteria</taxon>
        <taxon>Burkholderiales</taxon>
        <taxon>Comamonadaceae</taxon>
        <taxon>Comamonas</taxon>
    </lineage>
</organism>
<evidence type="ECO:0000256" key="1">
    <source>
        <dbReference type="SAM" id="SignalP"/>
    </source>
</evidence>
<keyword evidence="3" id="KW-1185">Reference proteome</keyword>
<proteinExistence type="predicted"/>
<evidence type="ECO:0000313" key="2">
    <source>
        <dbReference type="EMBL" id="ARU05457.1"/>
    </source>
</evidence>
<protein>
    <submittedName>
        <fullName evidence="2">Uncharacterized protein</fullName>
    </submittedName>
</protein>
<dbReference type="Proteomes" id="UP000196138">
    <property type="component" value="Chromosome"/>
</dbReference>
<reference evidence="2 3" key="1">
    <citation type="submission" date="2017-05" db="EMBL/GenBank/DDBJ databases">
        <authorList>
            <person name="Song R."/>
            <person name="Chenine A.L."/>
            <person name="Ruprecht R.M."/>
        </authorList>
    </citation>
    <scope>NUCLEOTIDE SEQUENCE [LARGE SCALE GENOMIC DNA]</scope>
    <source>
        <strain evidence="2 3">DSM 26136</strain>
    </source>
</reference>
<dbReference type="KEGG" id="cser:CCO03_12855"/>
<feature type="chain" id="PRO_5012643430" evidence="1">
    <location>
        <begin position="27"/>
        <end position="144"/>
    </location>
</feature>
<accession>A0A1Y0EPA0</accession>
<name>A0A1Y0EPA0_9BURK</name>
<dbReference type="AlphaFoldDB" id="A0A1Y0EPA0"/>
<gene>
    <name evidence="2" type="ORF">CCO03_12855</name>
</gene>
<sequence length="144" mass="15650">MPMTPTTLYPLVIALLVGGASASAVAQEEQHRQAFADAMMVCNAHALFQHLYAQGKRVPELPTAADYKALAYQAGGQAYVEARLESRAVRDEAMKQLEAQLNTQPYDGLTEEARERHMTATWSRLLTTCNERAAAGAKSAATPK</sequence>
<keyword evidence="1" id="KW-0732">Signal</keyword>